<evidence type="ECO:0000256" key="3">
    <source>
        <dbReference type="ARBA" id="ARBA00023002"/>
    </source>
</evidence>
<protein>
    <recommendedName>
        <fullName evidence="2">glutamate dehydrogenase (NADP(+))</fullName>
        <ecNumber evidence="2">1.4.1.4</ecNumber>
    </recommendedName>
</protein>
<dbReference type="GO" id="GO:0005829">
    <property type="term" value="C:cytosol"/>
    <property type="evidence" value="ECO:0007669"/>
    <property type="project" value="TreeGrafter"/>
</dbReference>
<dbReference type="Gene3D" id="3.40.50.720">
    <property type="entry name" value="NAD(P)-binding Rossmann-like Domain"/>
    <property type="match status" value="1"/>
</dbReference>
<dbReference type="InterPro" id="IPR006097">
    <property type="entry name" value="Glu/Leu/Phe/Val/Trp_DH_dimer"/>
</dbReference>
<dbReference type="Pfam" id="PF02812">
    <property type="entry name" value="ELFV_dehydrog_N"/>
    <property type="match status" value="1"/>
</dbReference>
<organism evidence="9 10">
    <name type="scientific">Chlorella sorokiniana</name>
    <name type="common">Freshwater green alga</name>
    <dbReference type="NCBI Taxonomy" id="3076"/>
    <lineage>
        <taxon>Eukaryota</taxon>
        <taxon>Viridiplantae</taxon>
        <taxon>Chlorophyta</taxon>
        <taxon>core chlorophytes</taxon>
        <taxon>Trebouxiophyceae</taxon>
        <taxon>Chlorellales</taxon>
        <taxon>Chlorellaceae</taxon>
        <taxon>Chlorella clade</taxon>
        <taxon>Chlorella</taxon>
    </lineage>
</organism>
<dbReference type="Gene3D" id="1.10.285.10">
    <property type="entry name" value="Glutamate Dehydrogenase, chain A, domain 3"/>
    <property type="match status" value="1"/>
</dbReference>
<dbReference type="SUPFAM" id="SSF53223">
    <property type="entry name" value="Aminoacid dehydrogenase-like, N-terminal domain"/>
    <property type="match status" value="1"/>
</dbReference>
<evidence type="ECO:0000256" key="4">
    <source>
        <dbReference type="PIRSR" id="PIRSR000185-1"/>
    </source>
</evidence>
<dbReference type="PANTHER" id="PTHR43571:SF1">
    <property type="entry name" value="NADP-SPECIFIC GLUTAMATE DEHYDROGENASE 1-RELATED"/>
    <property type="match status" value="1"/>
</dbReference>
<dbReference type="Pfam" id="PF00208">
    <property type="entry name" value="ELFV_dehydrog"/>
    <property type="match status" value="1"/>
</dbReference>
<feature type="active site" description="Proton donor" evidence="4">
    <location>
        <position position="126"/>
    </location>
</feature>
<evidence type="ECO:0000256" key="6">
    <source>
        <dbReference type="PIRSR" id="PIRSR000185-3"/>
    </source>
</evidence>
<feature type="binding site" evidence="5">
    <location>
        <position position="165"/>
    </location>
    <ligand>
        <name>substrate</name>
    </ligand>
</feature>
<keyword evidence="5" id="KW-0520">NAD</keyword>
<dbReference type="SMART" id="SM00839">
    <property type="entry name" value="ELFV_dehydrog"/>
    <property type="match status" value="1"/>
</dbReference>
<feature type="binding site" evidence="5">
    <location>
        <position position="379"/>
    </location>
    <ligand>
        <name>substrate</name>
    </ligand>
</feature>
<dbReference type="InterPro" id="IPR050724">
    <property type="entry name" value="Glu_Leu_Phe_Val_DH"/>
</dbReference>
<dbReference type="InterPro" id="IPR046346">
    <property type="entry name" value="Aminoacid_DH-like_N_sf"/>
</dbReference>
<dbReference type="GO" id="GO:0006537">
    <property type="term" value="P:glutamate biosynthetic process"/>
    <property type="evidence" value="ECO:0007669"/>
    <property type="project" value="TreeGrafter"/>
</dbReference>
<feature type="binding site" evidence="5">
    <location>
        <position position="240"/>
    </location>
    <ligand>
        <name>NAD(+)</name>
        <dbReference type="ChEBI" id="CHEBI:57540"/>
    </ligand>
</feature>
<dbReference type="GO" id="GO:0004354">
    <property type="term" value="F:glutamate dehydrogenase (NADP+) activity"/>
    <property type="evidence" value="ECO:0007669"/>
    <property type="project" value="TreeGrafter"/>
</dbReference>
<evidence type="ECO:0000259" key="8">
    <source>
        <dbReference type="SMART" id="SM00839"/>
    </source>
</evidence>
<dbReference type="FunFam" id="3.40.50.720:FF:000030">
    <property type="entry name" value="Glutamate dehydrogenase"/>
    <property type="match status" value="1"/>
</dbReference>
<evidence type="ECO:0000256" key="1">
    <source>
        <dbReference type="ARBA" id="ARBA00006382"/>
    </source>
</evidence>
<evidence type="ECO:0000313" key="9">
    <source>
        <dbReference type="EMBL" id="PRW20368.1"/>
    </source>
</evidence>
<evidence type="ECO:0000256" key="5">
    <source>
        <dbReference type="PIRSR" id="PIRSR000185-2"/>
    </source>
</evidence>
<dbReference type="OrthoDB" id="6718861at2759"/>
<dbReference type="STRING" id="3076.A0A2P6TCK7"/>
<name>A0A2P6TCK7_CHLSO</name>
<dbReference type="Gene3D" id="3.40.50.10860">
    <property type="entry name" value="Leucine Dehydrogenase, chain A, domain 1"/>
    <property type="match status" value="1"/>
</dbReference>
<sequence length="445" mass="48051">MPVAAQVVNGASNGVVAEHNEFLQGITNKGLRAVLAQVQERDPHQPEFLAAVKEVATALQPVFEKRPEMLPVFGMMCEPERAIVFRVPWLDDAGNLRDLTLSIIKFLGFEQMFKNALTTLPMGAGKGGSDFDPKDKSDAEIQRFCQSFMTELYRHIGAHTDVPAGDIGVGGREIGYLFGQYKRITALHTGALTGKGLDYGGSQIRPEATGFGTVIFAQAVLTDEGKTLKDKRCIVTGSGNVAQYCVMKLLEEGATVLAMSDSLGYVFKPEGFTMADLEQVMAIKSRHSGKLRDFKAAGAQYVEGRKPWELNVPVDMAFPCATQHELNLEDATNLIKNGCKYVFEGANMPSTDRAIACFHKNGVIFGNGKAANAGGVAVSGLEMSQNRIGLQWSREEVEAKLTDIMNTIYRNAKAAAIEYNTTLDAGANVAAFLKVGEAVLAQGAV</sequence>
<dbReference type="GO" id="GO:0000166">
    <property type="term" value="F:nucleotide binding"/>
    <property type="evidence" value="ECO:0007669"/>
    <property type="project" value="UniProtKB-KW"/>
</dbReference>
<dbReference type="InterPro" id="IPR006096">
    <property type="entry name" value="Glu/Leu/Phe/Val/Trp_DH_C"/>
</dbReference>
<feature type="binding site" evidence="5">
    <location>
        <position position="209"/>
    </location>
    <ligand>
        <name>NAD(+)</name>
        <dbReference type="ChEBI" id="CHEBI:57540"/>
    </ligand>
</feature>
<comment type="similarity">
    <text evidence="1 7">Belongs to the Glu/Leu/Phe/Val dehydrogenases family.</text>
</comment>
<proteinExistence type="inferred from homology"/>
<accession>A0A2P6TCK7</accession>
<evidence type="ECO:0000313" key="10">
    <source>
        <dbReference type="Proteomes" id="UP000239899"/>
    </source>
</evidence>
<feature type="binding site" evidence="5">
    <location>
        <position position="114"/>
    </location>
    <ligand>
        <name>substrate</name>
    </ligand>
</feature>
<feature type="binding site" evidence="5">
    <location>
        <position position="111"/>
    </location>
    <ligand>
        <name>substrate</name>
    </ligand>
</feature>
<dbReference type="SUPFAM" id="SSF51735">
    <property type="entry name" value="NAD(P)-binding Rossmann-fold domains"/>
    <property type="match status" value="1"/>
</dbReference>
<evidence type="ECO:0000256" key="7">
    <source>
        <dbReference type="RuleBase" id="RU004417"/>
    </source>
</evidence>
<evidence type="ECO:0000256" key="2">
    <source>
        <dbReference type="ARBA" id="ARBA00012907"/>
    </source>
</evidence>
<dbReference type="EC" id="1.4.1.4" evidence="2"/>
<feature type="domain" description="Glutamate/phenylalanine/leucine/valine/L-tryptophan dehydrogenase C-terminal" evidence="8">
    <location>
        <begin position="202"/>
        <end position="443"/>
    </location>
</feature>
<gene>
    <name evidence="9" type="ORF">C2E21_9106</name>
</gene>
<keyword evidence="5" id="KW-0547">Nucleotide-binding</keyword>
<keyword evidence="3 7" id="KW-0560">Oxidoreductase</keyword>
<dbReference type="EMBL" id="LHPG02000024">
    <property type="protein sequence ID" value="PRW20368.1"/>
    <property type="molecule type" value="Genomic_DNA"/>
</dbReference>
<keyword evidence="10" id="KW-1185">Reference proteome</keyword>
<dbReference type="InterPro" id="IPR036291">
    <property type="entry name" value="NAD(P)-bd_dom_sf"/>
</dbReference>
<dbReference type="InterPro" id="IPR006095">
    <property type="entry name" value="Glu/Leu/Phe/Val/Trp_DH"/>
</dbReference>
<dbReference type="Proteomes" id="UP000239899">
    <property type="component" value="Unassembled WGS sequence"/>
</dbReference>
<comment type="caution">
    <text evidence="9">The sequence shown here is derived from an EMBL/GenBank/DDBJ whole genome shotgun (WGS) entry which is preliminary data.</text>
</comment>
<dbReference type="PRINTS" id="PR00082">
    <property type="entry name" value="GLFDHDRGNASE"/>
</dbReference>
<dbReference type="PANTHER" id="PTHR43571">
    <property type="entry name" value="NADP-SPECIFIC GLUTAMATE DEHYDROGENASE 1-RELATED"/>
    <property type="match status" value="1"/>
</dbReference>
<feature type="site" description="Important for catalysis" evidence="6">
    <location>
        <position position="166"/>
    </location>
</feature>
<reference evidence="9 10" key="1">
    <citation type="journal article" date="2018" name="Plant J.">
        <title>Genome sequences of Chlorella sorokiniana UTEX 1602 and Micractinium conductrix SAG 241.80: implications to maltose excretion by a green alga.</title>
        <authorList>
            <person name="Arriola M.B."/>
            <person name="Velmurugan N."/>
            <person name="Zhang Y."/>
            <person name="Plunkett M.H."/>
            <person name="Hondzo H."/>
            <person name="Barney B.M."/>
        </authorList>
    </citation>
    <scope>NUCLEOTIDE SEQUENCE [LARGE SCALE GENOMIC DNA]</scope>
    <source>
        <strain evidence="10">UTEX 1602</strain>
    </source>
</reference>
<dbReference type="AlphaFoldDB" id="A0A2P6TCK7"/>
<dbReference type="FunFam" id="1.10.285.10:FF:000001">
    <property type="entry name" value="Glutamate dehydrogenase"/>
    <property type="match status" value="1"/>
</dbReference>